<proteinExistence type="predicted"/>
<name>G4TXK4_SERID</name>
<protein>
    <submittedName>
        <fullName evidence="1">Uncharacterized protein</fullName>
    </submittedName>
</protein>
<comment type="caution">
    <text evidence="1">The sequence shown here is derived from an EMBL/GenBank/DDBJ whole genome shotgun (WGS) entry which is preliminary data.</text>
</comment>
<reference evidence="1 2" key="1">
    <citation type="journal article" date="2011" name="PLoS Pathog.">
        <title>Endophytic Life Strategies Decoded by Genome and Transcriptome Analyses of the Mutualistic Root Symbiont Piriformospora indica.</title>
        <authorList>
            <person name="Zuccaro A."/>
            <person name="Lahrmann U."/>
            <person name="Guldener U."/>
            <person name="Langen G."/>
            <person name="Pfiffi S."/>
            <person name="Biedenkopf D."/>
            <person name="Wong P."/>
            <person name="Samans B."/>
            <person name="Grimm C."/>
            <person name="Basiewicz M."/>
            <person name="Murat C."/>
            <person name="Martin F."/>
            <person name="Kogel K.H."/>
        </authorList>
    </citation>
    <scope>NUCLEOTIDE SEQUENCE [LARGE SCALE GENOMIC DNA]</scope>
    <source>
        <strain evidence="1 2">DSM 11827</strain>
    </source>
</reference>
<organism evidence="1 2">
    <name type="scientific">Serendipita indica (strain DSM 11827)</name>
    <name type="common">Root endophyte fungus</name>
    <name type="synonym">Piriformospora indica</name>
    <dbReference type="NCBI Taxonomy" id="1109443"/>
    <lineage>
        <taxon>Eukaryota</taxon>
        <taxon>Fungi</taxon>
        <taxon>Dikarya</taxon>
        <taxon>Basidiomycota</taxon>
        <taxon>Agaricomycotina</taxon>
        <taxon>Agaricomycetes</taxon>
        <taxon>Sebacinales</taxon>
        <taxon>Serendipitaceae</taxon>
        <taxon>Serendipita</taxon>
    </lineage>
</organism>
<evidence type="ECO:0000313" key="2">
    <source>
        <dbReference type="Proteomes" id="UP000007148"/>
    </source>
</evidence>
<dbReference type="InParanoid" id="G4TXK4"/>
<dbReference type="EMBL" id="CAFZ01000590">
    <property type="protein sequence ID" value="CCA76047.1"/>
    <property type="molecule type" value="Genomic_DNA"/>
</dbReference>
<gene>
    <name evidence="1" type="ORF">PIIN_10047</name>
</gene>
<dbReference type="Proteomes" id="UP000007148">
    <property type="component" value="Unassembled WGS sequence"/>
</dbReference>
<sequence length="36" mass="3974">MDSVELEALALQSPLYGYTTEEMTTSQNLDRGLLAL</sequence>
<evidence type="ECO:0000313" key="1">
    <source>
        <dbReference type="EMBL" id="CCA76047.1"/>
    </source>
</evidence>
<dbReference type="AlphaFoldDB" id="G4TXK4"/>
<dbReference type="HOGENOM" id="CLU_3359923_0_0_1"/>
<keyword evidence="2" id="KW-1185">Reference proteome</keyword>
<accession>G4TXK4</accession>